<dbReference type="Proteomes" id="UP000243052">
    <property type="component" value="Chromosome iii"/>
</dbReference>
<feature type="region of interest" description="Disordered" evidence="1">
    <location>
        <begin position="66"/>
        <end position="155"/>
    </location>
</feature>
<dbReference type="PANTHER" id="PTHR13239">
    <property type="entry name" value="PROTEIN REQUIRED FOR HYPHAL ANASTOMOSIS HAM-2"/>
    <property type="match status" value="1"/>
</dbReference>
<dbReference type="GeneID" id="28722940"/>
<keyword evidence="5" id="KW-1185">Reference proteome</keyword>
<dbReference type="GO" id="GO:0007010">
    <property type="term" value="P:cytoskeleton organization"/>
    <property type="evidence" value="ECO:0007669"/>
    <property type="project" value="TreeGrafter"/>
</dbReference>
<feature type="domain" description="Far11/STRP N-terminal" evidence="2">
    <location>
        <begin position="197"/>
        <end position="470"/>
    </location>
</feature>
<dbReference type="EMBL" id="CP014243">
    <property type="protein sequence ID" value="AMD19726.1"/>
    <property type="molecule type" value="Genomic_DNA"/>
</dbReference>
<gene>
    <name evidence="4" type="ORF">AW171_hschr31576</name>
</gene>
<feature type="region of interest" description="Disordered" evidence="1">
    <location>
        <begin position="499"/>
        <end position="519"/>
    </location>
</feature>
<dbReference type="RefSeq" id="XP_017986722.1">
    <property type="nucleotide sequence ID" value="XM_018131390.1"/>
</dbReference>
<dbReference type="GO" id="GO:0005829">
    <property type="term" value="C:cytosol"/>
    <property type="evidence" value="ECO:0007669"/>
    <property type="project" value="TreeGrafter"/>
</dbReference>
<evidence type="ECO:0000313" key="4">
    <source>
        <dbReference type="EMBL" id="AMD19726.1"/>
    </source>
</evidence>
<dbReference type="InterPro" id="IPR040185">
    <property type="entry name" value="Far11/STRP"/>
</dbReference>
<name>A0A120K1V1_9SACH</name>
<organism evidence="4 5">
    <name type="scientific">Eremothecium sinecaudum</name>
    <dbReference type="NCBI Taxonomy" id="45286"/>
    <lineage>
        <taxon>Eukaryota</taxon>
        <taxon>Fungi</taxon>
        <taxon>Dikarya</taxon>
        <taxon>Ascomycota</taxon>
        <taxon>Saccharomycotina</taxon>
        <taxon>Saccharomycetes</taxon>
        <taxon>Saccharomycetales</taxon>
        <taxon>Saccharomycetaceae</taxon>
        <taxon>Eremothecium</taxon>
    </lineage>
</organism>
<feature type="compositionally biased region" description="Acidic residues" evidence="1">
    <location>
        <begin position="94"/>
        <end position="121"/>
    </location>
</feature>
<evidence type="ECO:0000259" key="3">
    <source>
        <dbReference type="SMART" id="SM01293"/>
    </source>
</evidence>
<dbReference type="AlphaFoldDB" id="A0A120K1V1"/>
<evidence type="ECO:0000256" key="1">
    <source>
        <dbReference type="SAM" id="MobiDB-lite"/>
    </source>
</evidence>
<feature type="compositionally biased region" description="Low complexity" evidence="1">
    <location>
        <begin position="133"/>
        <end position="153"/>
    </location>
</feature>
<feature type="domain" description="Far11/STRP C-terminal" evidence="3">
    <location>
        <begin position="561"/>
        <end position="924"/>
    </location>
</feature>
<dbReference type="OrthoDB" id="18234at2759"/>
<protein>
    <submittedName>
        <fullName evidence="4">HCL425Cp</fullName>
    </submittedName>
</protein>
<evidence type="ECO:0000259" key="2">
    <source>
        <dbReference type="SMART" id="SM01292"/>
    </source>
</evidence>
<feature type="region of interest" description="Disordered" evidence="1">
    <location>
        <begin position="1"/>
        <end position="45"/>
    </location>
</feature>
<dbReference type="SMART" id="SM01292">
    <property type="entry name" value="N1221"/>
    <property type="match status" value="1"/>
</dbReference>
<dbReference type="Pfam" id="PF11882">
    <property type="entry name" value="DUF3402"/>
    <property type="match status" value="3"/>
</dbReference>
<dbReference type="InterPro" id="IPR021819">
    <property type="entry name" value="Far11/STRP_C"/>
</dbReference>
<reference evidence="4 5" key="1">
    <citation type="submission" date="2016-01" db="EMBL/GenBank/DDBJ databases">
        <title>Genome sequence of the yeast Holleya sinecauda.</title>
        <authorList>
            <person name="Dietrich F.S."/>
        </authorList>
    </citation>
    <scope>NUCLEOTIDE SEQUENCE [LARGE SCALE GENOMIC DNA]</scope>
    <source>
        <strain evidence="4 5">ATCC 58844</strain>
    </source>
</reference>
<proteinExistence type="predicted"/>
<dbReference type="SMART" id="SM01293">
    <property type="entry name" value="DUF3402"/>
    <property type="match status" value="1"/>
</dbReference>
<dbReference type="InterPro" id="IPR012486">
    <property type="entry name" value="Far11/STRP_N"/>
</dbReference>
<evidence type="ECO:0000313" key="5">
    <source>
        <dbReference type="Proteomes" id="UP000243052"/>
    </source>
</evidence>
<dbReference type="PANTHER" id="PTHR13239:SF4">
    <property type="entry name" value="AT25231P"/>
    <property type="match status" value="1"/>
</dbReference>
<dbReference type="STRING" id="45286.A0A120K1V1"/>
<sequence>MSDLEVPTSPLLKSPTKDLLKKNQQMKTSYQYSSDAINHDSSETAESSLLQDLDIILHKKLQLNSPFEKQGLPGSNGGGSNGPGVSYQLKEDSRQEEEEYEQLGGAGEDDDDEFTNVDEIDGPISPSPGCSGLSDLPNNTPSNNNMNSGSNKYKYSKGDHIQEAVDENLPVDEEYQKQLDQRAQEISSGLEFHTISKPKLEWSLKSFYSLPYEISEWFDLKDYAMLGKTKSAFDDRFDSVKFLEDTDYSAECINTLSNEISTLSLDYSALLSLCYISFGNYDRMDGPEEHITRLRKNCIMLTKKSLPVIIKVFKDNAECCRDKSTNLSQYNSLLFFSSTLLYFITCTCIQEASFEKETVDEAIHVIQDLEVIEFITTYIEHWRWHSRLCMRIRNMIMLLFKLLVLQFGDEEKFKTVENFINAFHGIETFENSPEKLTVSPLDYEAFRVDISSRYPISKSLESKIPKFFDNPNSLSQFLEIPRPKAQSSIKQALPEPQVHIATPAPSPPNSPVSSYTPKARKSFQTNISYPSLYPSDDEDNDDELEYRIGWKEKSDKNGSVPYNVQEAIKILSNNVEISLALKQLWHERKLFMIQERGWNDGTETKDDPYDYFLRKEDGPEIETMRRVENYYRKCLPSFNSLIYVLLQTIESNQNNHDYFLSELADDVSLDILGPQLEISRAKEILLRSSTAIIYTILKWFKLSHILKFEHFSSLLYDSKLTDVFIPLLSKFTYNYTDRIYNKMANSSHSFIKKCSEFNPLYKESYKSCDDNYKTPQNSDINLKMVSAEVYMLEILSEVVGKKTYRLKELPLTIGSLFNKLYQIFNVDIYHPILRLVKELTPFKNKRWKSEHIELISGVYLYEKLSLVDNWVTGKDVSSEMHDAYGHEIALRAMLQFYNFSHYKVPMEQCGYTEKQSKSFFSKESEILTSNY</sequence>
<feature type="compositionally biased region" description="Polar residues" evidence="1">
    <location>
        <begin position="22"/>
        <end position="36"/>
    </location>
</feature>
<accession>A0A120K1V1</accession>
<dbReference type="Pfam" id="PF07923">
    <property type="entry name" value="N1221"/>
    <property type="match status" value="1"/>
</dbReference>